<dbReference type="SUPFAM" id="SSF56801">
    <property type="entry name" value="Acetyl-CoA synthetase-like"/>
    <property type="match status" value="1"/>
</dbReference>
<dbReference type="Gene3D" id="3.40.50.980">
    <property type="match status" value="2"/>
</dbReference>
<dbReference type="SUPFAM" id="SSF52777">
    <property type="entry name" value="CoA-dependent acyltransferases"/>
    <property type="match status" value="1"/>
</dbReference>
<evidence type="ECO:0000259" key="1">
    <source>
        <dbReference type="Pfam" id="PF00501"/>
    </source>
</evidence>
<dbReference type="GO" id="GO:0031177">
    <property type="term" value="F:phosphopantetheine binding"/>
    <property type="evidence" value="ECO:0007669"/>
    <property type="project" value="TreeGrafter"/>
</dbReference>
<comment type="caution">
    <text evidence="2">The sequence shown here is derived from an EMBL/GenBank/DDBJ whole genome shotgun (WGS) entry which is preliminary data.</text>
</comment>
<proteinExistence type="predicted"/>
<organism evidence="2 3">
    <name type="scientific">Streptomyces yunnanensis</name>
    <dbReference type="NCBI Taxonomy" id="156453"/>
    <lineage>
        <taxon>Bacteria</taxon>
        <taxon>Bacillati</taxon>
        <taxon>Actinomycetota</taxon>
        <taxon>Actinomycetes</taxon>
        <taxon>Kitasatosporales</taxon>
        <taxon>Streptomycetaceae</taxon>
        <taxon>Streptomyces</taxon>
    </lineage>
</organism>
<dbReference type="InterPro" id="IPR020845">
    <property type="entry name" value="AMP-binding_CS"/>
</dbReference>
<dbReference type="EMBL" id="FRBK01000088">
    <property type="protein sequence ID" value="SHN36904.1"/>
    <property type="molecule type" value="Genomic_DNA"/>
</dbReference>
<dbReference type="GO" id="GO:0043041">
    <property type="term" value="P:amino acid activation for nonribosomal peptide biosynthetic process"/>
    <property type="evidence" value="ECO:0007669"/>
    <property type="project" value="TreeGrafter"/>
</dbReference>
<reference evidence="3" key="1">
    <citation type="submission" date="2016-11" db="EMBL/GenBank/DDBJ databases">
        <authorList>
            <person name="Jaros S."/>
            <person name="Januszkiewicz K."/>
            <person name="Wedrychowicz H."/>
        </authorList>
    </citation>
    <scope>NUCLEOTIDE SEQUENCE [LARGE SCALE GENOMIC DNA]</scope>
    <source>
        <strain evidence="3">CGMCC 4.3555</strain>
    </source>
</reference>
<accession>A0A9X8R0N7</accession>
<name>A0A9X8R0N7_9ACTN</name>
<dbReference type="InterPro" id="IPR000873">
    <property type="entry name" value="AMP-dep_synth/lig_dom"/>
</dbReference>
<evidence type="ECO:0000313" key="2">
    <source>
        <dbReference type="EMBL" id="SHN36904.1"/>
    </source>
</evidence>
<dbReference type="FunFam" id="3.40.50.980:FF:000001">
    <property type="entry name" value="Non-ribosomal peptide synthetase"/>
    <property type="match status" value="1"/>
</dbReference>
<protein>
    <submittedName>
        <fullName evidence="2">Amino acid adenylation domain-containing protein</fullName>
    </submittedName>
</protein>
<feature type="non-terminal residue" evidence="2">
    <location>
        <position position="409"/>
    </location>
</feature>
<dbReference type="RefSeq" id="WP_143179890.1">
    <property type="nucleotide sequence ID" value="NZ_FRBK01000088.1"/>
</dbReference>
<feature type="non-terminal residue" evidence="2">
    <location>
        <position position="1"/>
    </location>
</feature>
<dbReference type="Gene3D" id="3.30.559.30">
    <property type="entry name" value="Nonribosomal peptide synthetase, condensation domain"/>
    <property type="match status" value="1"/>
</dbReference>
<dbReference type="GO" id="GO:0044550">
    <property type="term" value="P:secondary metabolite biosynthetic process"/>
    <property type="evidence" value="ECO:0007669"/>
    <property type="project" value="TreeGrafter"/>
</dbReference>
<dbReference type="Proteomes" id="UP000184388">
    <property type="component" value="Unassembled WGS sequence"/>
</dbReference>
<dbReference type="AlphaFoldDB" id="A0A9X8R0N7"/>
<evidence type="ECO:0000313" key="3">
    <source>
        <dbReference type="Proteomes" id="UP000184388"/>
    </source>
</evidence>
<gene>
    <name evidence="2" type="ORF">SAMN05216268_1881</name>
</gene>
<dbReference type="PANTHER" id="PTHR45527">
    <property type="entry name" value="NONRIBOSOMAL PEPTIDE SYNTHETASE"/>
    <property type="match status" value="1"/>
</dbReference>
<dbReference type="Pfam" id="PF00501">
    <property type="entry name" value="AMP-binding"/>
    <property type="match status" value="1"/>
</dbReference>
<dbReference type="PANTHER" id="PTHR45527:SF1">
    <property type="entry name" value="FATTY ACID SYNTHASE"/>
    <property type="match status" value="1"/>
</dbReference>
<dbReference type="GO" id="GO:0005737">
    <property type="term" value="C:cytoplasm"/>
    <property type="evidence" value="ECO:0007669"/>
    <property type="project" value="TreeGrafter"/>
</dbReference>
<feature type="domain" description="AMP-dependent synthetase/ligase" evidence="1">
    <location>
        <begin position="103"/>
        <end position="397"/>
    </location>
</feature>
<dbReference type="PROSITE" id="PS00455">
    <property type="entry name" value="AMP_BINDING"/>
    <property type="match status" value="1"/>
</dbReference>
<sequence length="409" mass="43635">PEPAATGTSRFDLMFSLTEQHDAAGEPSGITAMVEYSTDVFDRETVEALVARLVRVLEQLVTDQDTRLDSIDVLLPGERERLLERCNDAGPQPSEAVTFAEMFEHQVSRAPQEIAVESGDRRLTYGELDTKANRLARYLMDRGVGPDTVVAVAMERTPELVVAMLGVVKAGGAYLPVDPSYPAERIGFMLGDAQPALLLTDGPSARMLPHSNVPQVLLDEETTAAVVEAQLTDDVRGASHSPAQAAYVIYTSGTTGRPKGTTVTHEGLAGLVATQRERLAVDFRSRVLQFASPSFDAAVWELVMALGSGATLVLPKHEVLVGDTLVEVLAEQRITHVTLTPSVLETVPTGLESKLTDLVTIVVASEACSAGLVERWSVGRRMVNAYGPTESTVCVSMSGALSGGDGVPP</sequence>